<evidence type="ECO:0000313" key="3">
    <source>
        <dbReference type="Proteomes" id="UP000028582"/>
    </source>
</evidence>
<organism evidence="2 3">
    <name type="scientific">Phytophthora nicotianae P1976</name>
    <dbReference type="NCBI Taxonomy" id="1317066"/>
    <lineage>
        <taxon>Eukaryota</taxon>
        <taxon>Sar</taxon>
        <taxon>Stramenopiles</taxon>
        <taxon>Oomycota</taxon>
        <taxon>Peronosporomycetes</taxon>
        <taxon>Peronosporales</taxon>
        <taxon>Peronosporaceae</taxon>
        <taxon>Phytophthora</taxon>
    </lineage>
</organism>
<protein>
    <submittedName>
        <fullName evidence="2">Uncharacterized protein</fullName>
    </submittedName>
</protein>
<proteinExistence type="predicted"/>
<feature type="coiled-coil region" evidence="1">
    <location>
        <begin position="3"/>
        <end position="30"/>
    </location>
</feature>
<name>A0A081ADT6_PHYNI</name>
<keyword evidence="1" id="KW-0175">Coiled coil</keyword>
<gene>
    <name evidence="2" type="ORF">F444_07722</name>
</gene>
<sequence>MVRSKSEETASRQNSAIQKIEEEMKRLQKDAAGRDAVILQLKEEVKAAHLARESSLVIPLQATAKTIPSGDLICWKNSAFVFGVNAVTTGIDGVARVDSPGTYQVAVVVNHA</sequence>
<reference evidence="2 3" key="1">
    <citation type="submission" date="2013-11" db="EMBL/GenBank/DDBJ databases">
        <title>The Genome Sequence of Phytophthora parasitica P1976.</title>
        <authorList>
            <consortium name="The Broad Institute Genomics Platform"/>
            <person name="Russ C."/>
            <person name="Tyler B."/>
            <person name="Panabieres F."/>
            <person name="Shan W."/>
            <person name="Tripathy S."/>
            <person name="Grunwald N."/>
            <person name="Machado M."/>
            <person name="Johnson C.S."/>
            <person name="Walker B."/>
            <person name="Young S."/>
            <person name="Zeng Q."/>
            <person name="Gargeya S."/>
            <person name="Fitzgerald M."/>
            <person name="Haas B."/>
            <person name="Abouelleil A."/>
            <person name="Allen A.W."/>
            <person name="Alvarado L."/>
            <person name="Arachchi H.M."/>
            <person name="Berlin A.M."/>
            <person name="Chapman S.B."/>
            <person name="Gainer-Dewar J."/>
            <person name="Goldberg J."/>
            <person name="Griggs A."/>
            <person name="Gujja S."/>
            <person name="Hansen M."/>
            <person name="Howarth C."/>
            <person name="Imamovic A."/>
            <person name="Ireland A."/>
            <person name="Larimer J."/>
            <person name="McCowan C."/>
            <person name="Murphy C."/>
            <person name="Pearson M."/>
            <person name="Poon T.W."/>
            <person name="Priest M."/>
            <person name="Roberts A."/>
            <person name="Saif S."/>
            <person name="Shea T."/>
            <person name="Sisk P."/>
            <person name="Sykes S."/>
            <person name="Wortman J."/>
            <person name="Nusbaum C."/>
            <person name="Birren B."/>
        </authorList>
    </citation>
    <scope>NUCLEOTIDE SEQUENCE [LARGE SCALE GENOMIC DNA]</scope>
    <source>
        <strain evidence="2 3">P1976</strain>
    </source>
</reference>
<evidence type="ECO:0000256" key="1">
    <source>
        <dbReference type="SAM" id="Coils"/>
    </source>
</evidence>
<evidence type="ECO:0000313" key="2">
    <source>
        <dbReference type="EMBL" id="ETO77047.1"/>
    </source>
</evidence>
<dbReference type="OrthoDB" id="123297at2759"/>
<dbReference type="AlphaFoldDB" id="A0A081ADT6"/>
<dbReference type="Proteomes" id="UP000028582">
    <property type="component" value="Unassembled WGS sequence"/>
</dbReference>
<comment type="caution">
    <text evidence="2">The sequence shown here is derived from an EMBL/GenBank/DDBJ whole genome shotgun (WGS) entry which is preliminary data.</text>
</comment>
<dbReference type="EMBL" id="ANJA01001478">
    <property type="protein sequence ID" value="ETO77047.1"/>
    <property type="molecule type" value="Genomic_DNA"/>
</dbReference>
<accession>A0A081ADT6</accession>